<organism evidence="2">
    <name type="scientific">bacterium 19GA11TI05</name>
    <dbReference type="NCBI Taxonomy" id="2920688"/>
    <lineage>
        <taxon>Bacteria</taxon>
    </lineage>
</organism>
<dbReference type="InterPro" id="IPR004919">
    <property type="entry name" value="GmrSD_N"/>
</dbReference>
<dbReference type="EMBL" id="CP095362">
    <property type="protein sequence ID" value="XAG64351.1"/>
    <property type="molecule type" value="Genomic_DNA"/>
</dbReference>
<accession>A0AAU6TRH7</accession>
<evidence type="ECO:0000259" key="1">
    <source>
        <dbReference type="Pfam" id="PF03235"/>
    </source>
</evidence>
<protein>
    <submittedName>
        <fullName evidence="2">DUF262 domain-containing protein</fullName>
    </submittedName>
</protein>
<name>A0AAU6TRH7_UNCXX</name>
<dbReference type="PANTHER" id="PTHR39639:SF1">
    <property type="entry name" value="DUF262 DOMAIN-CONTAINING PROTEIN"/>
    <property type="match status" value="1"/>
</dbReference>
<reference evidence="2" key="1">
    <citation type="submission" date="2022-03" db="EMBL/GenBank/DDBJ databases">
        <title>Sea Food Isolates.</title>
        <authorList>
            <person name="Li c."/>
        </authorList>
    </citation>
    <scope>NUCLEOTIDE SEQUENCE</scope>
    <source>
        <strain evidence="2">19GA11TI05</strain>
    </source>
</reference>
<dbReference type="Pfam" id="PF03235">
    <property type="entry name" value="GmrSD_N"/>
    <property type="match status" value="1"/>
</dbReference>
<dbReference type="PANTHER" id="PTHR39639">
    <property type="entry name" value="CHROMOSOME 16, WHOLE GENOME SHOTGUN SEQUENCE"/>
    <property type="match status" value="1"/>
</dbReference>
<feature type="domain" description="GmrSD restriction endonucleases N-terminal" evidence="1">
    <location>
        <begin position="39"/>
        <end position="192"/>
    </location>
</feature>
<gene>
    <name evidence="2" type="ORF">MRM81_12730</name>
</gene>
<proteinExistence type="predicted"/>
<sequence length="356" mass="41279">MSDASNYDIPVENEIDEEPFVEFDISVTPVDSSLSLLSEQLEEGDMIIPFYQRNFVWKIEQASKLIESFIIGLPVPQIFLYVNEDEILEVIDGQQRLMSIKYFMDGYFGEPKTDRRQVFRLKGLSEASSLNGKTFVELSSKDQRKLRNSTLRAIHIKQLSPSRRNDCVFHIFERLNTGGTQLKPQEIRNAVFRGNVVKALQDLNTGSGWMKSLRIKNNDKHQRDMEFVLRVFALYEDWQEYEKPMVRFLNESMSENRDFSSSKAKRFYNRFPIVMDAIAEHIPSPFRPRGVINMAVMDSIVVALLECVKFDFGKLKSTYDSILNDKDFQRTTAMSTADAVVLKERFHIAKRYVESA</sequence>
<evidence type="ECO:0000313" key="2">
    <source>
        <dbReference type="EMBL" id="XAG64351.1"/>
    </source>
</evidence>
<dbReference type="AlphaFoldDB" id="A0AAU6TRH7"/>